<gene>
    <name evidence="1" type="ORF">I3517_35795</name>
</gene>
<evidence type="ECO:0000313" key="2">
    <source>
        <dbReference type="Proteomes" id="UP000627573"/>
    </source>
</evidence>
<evidence type="ECO:0000313" key="1">
    <source>
        <dbReference type="EMBL" id="MBH5147969.1"/>
    </source>
</evidence>
<dbReference type="InterPro" id="IPR059166">
    <property type="entry name" value="PLD-like_cat"/>
</dbReference>
<organism evidence="1 2">
    <name type="scientific">Rhodococcus erythropolis</name>
    <name type="common">Arthrobacter picolinophilus</name>
    <dbReference type="NCBI Taxonomy" id="1833"/>
    <lineage>
        <taxon>Bacteria</taxon>
        <taxon>Bacillati</taxon>
        <taxon>Actinomycetota</taxon>
        <taxon>Actinomycetes</taxon>
        <taxon>Mycobacteriales</taxon>
        <taxon>Nocardiaceae</taxon>
        <taxon>Rhodococcus</taxon>
        <taxon>Rhodococcus erythropolis group</taxon>
    </lineage>
</organism>
<dbReference type="Gene3D" id="3.30.870.10">
    <property type="entry name" value="Endonuclease Chain A"/>
    <property type="match status" value="1"/>
</dbReference>
<proteinExistence type="predicted"/>
<dbReference type="SUPFAM" id="SSF56024">
    <property type="entry name" value="Phospholipase D/nuclease"/>
    <property type="match status" value="1"/>
</dbReference>
<dbReference type="EMBL" id="JAECSB010000105">
    <property type="protein sequence ID" value="MBH5147969.1"/>
    <property type="molecule type" value="Genomic_DNA"/>
</dbReference>
<dbReference type="RefSeq" id="WP_020970132.1">
    <property type="nucleotide sequence ID" value="NZ_JAECSB010000105.1"/>
</dbReference>
<dbReference type="AlphaFoldDB" id="A0A8I1A5B6"/>
<dbReference type="CDD" id="cd09176">
    <property type="entry name" value="PLDc_unchar6"/>
    <property type="match status" value="1"/>
</dbReference>
<name>A0A8I1A5B6_RHOER</name>
<protein>
    <submittedName>
        <fullName evidence="1">Phospholipase D family protein</fullName>
    </submittedName>
</protein>
<sequence>MLAPDERATLVDQLRPPADSRLDHLVGTTFTLDLQSALVPALAFASPSHATDPLAMLASIRICANAIDIFHQAGHIRVPERTNALMAFLEPAVHAVRSRPGTLFHPKIWLAKYVDDEDVVSFRLLVQSRNLTRDNSWDMVVALDGVMGSTRNKTNKPLRALLQYLADDATASPLEPTRRRRMQTLADDIRYAEWTAPEGLSDIEFHVFGVQGHRPAPNFEGTRHLAISPFLGDDGFDTVIPGDRVIADVVSRAESLEQLRPETLKWFSASYVLNSDAGIPDPESDSANVLGGLHAKAYIVEYNHWARLFIGSANATAAAFNRNVEILVEMVGAKKKFGIDAMLGNSGLGSIISPYEATGGAEPDETDVIRRELDKALQAIASTPFTATVQPAGEFFDLLIETDVPIQLPDGYSATIELTTRPGFAVAMTSDDPVDFISPGLKLVDIMPFLAVRVTEPGGSTGSTVVVANLINDPDERLDEILASQLNKPEDVLRFIALMLSISNGGDSAGGAFDQMIRDHGSQSGPLPGILESLLLALATAPTVLTDMDGFIRRLHRDDARRDLLPPGFSELWTDIHSAATVLDRRNA</sequence>
<comment type="caution">
    <text evidence="1">The sequence shown here is derived from an EMBL/GenBank/DDBJ whole genome shotgun (WGS) entry which is preliminary data.</text>
</comment>
<dbReference type="Proteomes" id="UP000627573">
    <property type="component" value="Unassembled WGS sequence"/>
</dbReference>
<accession>A0A8I1A5B6</accession>
<reference evidence="1 2" key="1">
    <citation type="submission" date="2020-12" db="EMBL/GenBank/DDBJ databases">
        <title>Draft genome sequence of furan degrading bacterial strain FUR100.</title>
        <authorList>
            <person name="Woiski C."/>
        </authorList>
    </citation>
    <scope>NUCLEOTIDE SEQUENCE [LARGE SCALE GENOMIC DNA]</scope>
    <source>
        <strain evidence="1 2">FUR100</strain>
    </source>
</reference>
<keyword evidence="2" id="KW-1185">Reference proteome</keyword>